<evidence type="ECO:0000256" key="5">
    <source>
        <dbReference type="ARBA" id="ARBA00010848"/>
    </source>
</evidence>
<evidence type="ECO:0000256" key="1">
    <source>
        <dbReference type="ARBA" id="ARBA00001962"/>
    </source>
</evidence>
<evidence type="ECO:0000313" key="12">
    <source>
        <dbReference type="EMBL" id="KAG6388216.1"/>
    </source>
</evidence>
<evidence type="ECO:0000256" key="2">
    <source>
        <dbReference type="ARBA" id="ARBA00002149"/>
    </source>
</evidence>
<dbReference type="PANTHER" id="PTHR43756:SF5">
    <property type="entry name" value="CHOLINE MONOOXYGENASE, CHLOROPLASTIC"/>
    <property type="match status" value="1"/>
</dbReference>
<evidence type="ECO:0000259" key="11">
    <source>
        <dbReference type="Pfam" id="PF00848"/>
    </source>
</evidence>
<dbReference type="SUPFAM" id="SSF52047">
    <property type="entry name" value="RNI-like"/>
    <property type="match status" value="1"/>
</dbReference>
<reference evidence="12" key="2">
    <citation type="submission" date="2020-08" db="EMBL/GenBank/DDBJ databases">
        <title>Plant Genome Project.</title>
        <authorList>
            <person name="Zhang R.-G."/>
        </authorList>
    </citation>
    <scope>NUCLEOTIDE SEQUENCE</scope>
    <source>
        <strain evidence="12">Huo1</strain>
        <tissue evidence="12">Leaf</tissue>
    </source>
</reference>
<gene>
    <name evidence="12" type="ORF">SASPL_153415</name>
</gene>
<dbReference type="SUPFAM" id="SSF55961">
    <property type="entry name" value="Bet v1-like"/>
    <property type="match status" value="1"/>
</dbReference>
<evidence type="ECO:0000256" key="8">
    <source>
        <dbReference type="ARBA" id="ARBA00034078"/>
    </source>
</evidence>
<comment type="cofactor">
    <cofactor evidence="8">
        <name>[2Fe-2S] cluster</name>
        <dbReference type="ChEBI" id="CHEBI:190135"/>
    </cofactor>
</comment>
<evidence type="ECO:0000256" key="4">
    <source>
        <dbReference type="ARBA" id="ARBA00004866"/>
    </source>
</evidence>
<dbReference type="AlphaFoldDB" id="A0A8X8W5Z2"/>
<evidence type="ECO:0000313" key="13">
    <source>
        <dbReference type="Proteomes" id="UP000298416"/>
    </source>
</evidence>
<dbReference type="GO" id="GO:0019133">
    <property type="term" value="F:choline monooxygenase activity"/>
    <property type="evidence" value="ECO:0007669"/>
    <property type="project" value="UniProtKB-EC"/>
</dbReference>
<comment type="subcellular location">
    <subcellularLocation>
        <location evidence="3">Plastid</location>
        <location evidence="3">Chloroplast stroma</location>
    </subcellularLocation>
</comment>
<name>A0A8X8W5Z2_SALSN</name>
<feature type="domain" description="Aromatic-ring-hydroxylating dioxygenase alpha subunit C-terminal" evidence="11">
    <location>
        <begin position="265"/>
        <end position="348"/>
    </location>
</feature>
<dbReference type="Pfam" id="PF00848">
    <property type="entry name" value="Ring_hydroxyl_A"/>
    <property type="match status" value="1"/>
</dbReference>
<dbReference type="GO" id="GO:0009570">
    <property type="term" value="C:chloroplast stroma"/>
    <property type="evidence" value="ECO:0007669"/>
    <property type="project" value="UniProtKB-SubCell"/>
</dbReference>
<keyword evidence="13" id="KW-1185">Reference proteome</keyword>
<dbReference type="EMBL" id="PNBA02000021">
    <property type="protein sequence ID" value="KAG6388216.1"/>
    <property type="molecule type" value="Genomic_DNA"/>
</dbReference>
<evidence type="ECO:0000256" key="3">
    <source>
        <dbReference type="ARBA" id="ARBA00004470"/>
    </source>
</evidence>
<comment type="function">
    <text evidence="2">Catalyzes the first step of the osmoprotectant glycine betaine synthesis.</text>
</comment>
<dbReference type="GO" id="GO:0005506">
    <property type="term" value="F:iron ion binding"/>
    <property type="evidence" value="ECO:0007669"/>
    <property type="project" value="InterPro"/>
</dbReference>
<organism evidence="12">
    <name type="scientific">Salvia splendens</name>
    <name type="common">Scarlet sage</name>
    <dbReference type="NCBI Taxonomy" id="180675"/>
    <lineage>
        <taxon>Eukaryota</taxon>
        <taxon>Viridiplantae</taxon>
        <taxon>Streptophyta</taxon>
        <taxon>Embryophyta</taxon>
        <taxon>Tracheophyta</taxon>
        <taxon>Spermatophyta</taxon>
        <taxon>Magnoliopsida</taxon>
        <taxon>eudicotyledons</taxon>
        <taxon>Gunneridae</taxon>
        <taxon>Pentapetalae</taxon>
        <taxon>asterids</taxon>
        <taxon>lamiids</taxon>
        <taxon>Lamiales</taxon>
        <taxon>Lamiaceae</taxon>
        <taxon>Nepetoideae</taxon>
        <taxon>Mentheae</taxon>
        <taxon>Salviinae</taxon>
        <taxon>Salvia</taxon>
        <taxon>Salvia subgen. Calosphace</taxon>
        <taxon>core Calosphace</taxon>
    </lineage>
</organism>
<comment type="caution">
    <text evidence="12">The sequence shown here is derived from an EMBL/GenBank/DDBJ whole genome shotgun (WGS) entry which is preliminary data.</text>
</comment>
<dbReference type="GO" id="GO:0051537">
    <property type="term" value="F:2 iron, 2 sulfur cluster binding"/>
    <property type="evidence" value="ECO:0007669"/>
    <property type="project" value="InterPro"/>
</dbReference>
<dbReference type="PANTHER" id="PTHR43756">
    <property type="entry name" value="CHOLINE MONOOXYGENASE, CHLOROPLASTIC"/>
    <property type="match status" value="1"/>
</dbReference>
<evidence type="ECO:0000256" key="6">
    <source>
        <dbReference type="ARBA" id="ARBA00012763"/>
    </source>
</evidence>
<dbReference type="InterPro" id="IPR001663">
    <property type="entry name" value="Rng_hydr_dOase-A"/>
</dbReference>
<reference evidence="12" key="1">
    <citation type="submission" date="2018-01" db="EMBL/GenBank/DDBJ databases">
        <authorList>
            <person name="Mao J.F."/>
        </authorList>
    </citation>
    <scope>NUCLEOTIDE SEQUENCE</scope>
    <source>
        <strain evidence="12">Huo1</strain>
        <tissue evidence="12">Leaf</tissue>
    </source>
</reference>
<accession>A0A8X8W5Z2</accession>
<feature type="region of interest" description="Disordered" evidence="10">
    <location>
        <begin position="223"/>
        <end position="251"/>
    </location>
</feature>
<protein>
    <recommendedName>
        <fullName evidence="7">Choline monooxygenase, chloroplastic</fullName>
        <ecNumber evidence="6">1.14.15.7</ecNumber>
    </recommendedName>
</protein>
<sequence length="351" mass="40160">MEEDRISQLCDDILLLILDKIDIFEAVETTLDREFVEESVLYAINHGVQSLRLHAPTKHKLRLPAAFLTCETLWELELRQLRSSVKVPGRLSLPNLKTFRLETRLVFDDNDISMEPFSGLPELEKLTLIKYSWDGLVIKAPKLRVLEIIDFYKVREISAPLLTSFRYDRTESGVVTFAGVIRGLEQFTASSGSLDSTAMAFEHLLASLARVEARFDAMERRQNVAHPPPWPDPERRHNVALPPPWPDPDPDPPFDDWQRWRGDSARNRPMGPRKCQVIFDYFLDASLAGDSDFIEESLRDSERVQDEDTALCSGVQQALESPAYNTGRYSPSIDQMAMHHFHCLLHQNLST</sequence>
<comment type="similarity">
    <text evidence="5">Belongs to the choline monooxygenase family.</text>
</comment>
<dbReference type="Proteomes" id="UP000298416">
    <property type="component" value="Unassembled WGS sequence"/>
</dbReference>
<proteinExistence type="inferred from homology"/>
<comment type="pathway">
    <text evidence="4">Amine and polyamine biosynthesis; betaine biosynthesis via choline pathway; betaine aldehyde from choline (monooxygenase route): step 1/1.</text>
</comment>
<comment type="cofactor">
    <cofactor evidence="1">
        <name>Fe cation</name>
        <dbReference type="ChEBI" id="CHEBI:24875"/>
    </cofactor>
</comment>
<evidence type="ECO:0000256" key="7">
    <source>
        <dbReference type="ARBA" id="ARBA00014931"/>
    </source>
</evidence>
<comment type="catalytic activity">
    <reaction evidence="9">
        <text>choline + 2 reduced [2Fe-2S]-[ferredoxin] + O2 + 2 H(+) = betaine aldehyde hydrate + 2 oxidized [2Fe-2S]-[ferredoxin] + H2O</text>
        <dbReference type="Rhea" id="RHEA:17769"/>
        <dbReference type="Rhea" id="RHEA-COMP:10000"/>
        <dbReference type="Rhea" id="RHEA-COMP:10001"/>
        <dbReference type="ChEBI" id="CHEBI:15354"/>
        <dbReference type="ChEBI" id="CHEBI:15377"/>
        <dbReference type="ChEBI" id="CHEBI:15378"/>
        <dbReference type="ChEBI" id="CHEBI:15379"/>
        <dbReference type="ChEBI" id="CHEBI:15870"/>
        <dbReference type="ChEBI" id="CHEBI:33737"/>
        <dbReference type="ChEBI" id="CHEBI:33738"/>
        <dbReference type="EC" id="1.14.15.7"/>
    </reaction>
</comment>
<evidence type="ECO:0000256" key="9">
    <source>
        <dbReference type="ARBA" id="ARBA00049097"/>
    </source>
</evidence>
<dbReference type="EC" id="1.14.15.7" evidence="6"/>
<dbReference type="InterPro" id="IPR015879">
    <property type="entry name" value="Ring_hydroxy_dOase_asu_C_dom"/>
</dbReference>
<evidence type="ECO:0000256" key="10">
    <source>
        <dbReference type="SAM" id="MobiDB-lite"/>
    </source>
</evidence>
<dbReference type="Gene3D" id="3.90.380.10">
    <property type="entry name" value="Naphthalene 1,2-dioxygenase Alpha Subunit, Chain A, domain 1"/>
    <property type="match status" value="1"/>
</dbReference>